<dbReference type="InterPro" id="IPR036412">
    <property type="entry name" value="HAD-like_sf"/>
</dbReference>
<dbReference type="PANTHER" id="PTHR43434">
    <property type="entry name" value="PHOSPHOGLYCOLATE PHOSPHATASE"/>
    <property type="match status" value="1"/>
</dbReference>
<dbReference type="Gene3D" id="1.10.150.240">
    <property type="entry name" value="Putative phosphatase, domain 2"/>
    <property type="match status" value="1"/>
</dbReference>
<comment type="caution">
    <text evidence="1">The sequence shown here is derived from an EMBL/GenBank/DDBJ whole genome shotgun (WGS) entry which is preliminary data.</text>
</comment>
<gene>
    <name evidence="1" type="ORF">GCM10007977_016070</name>
</gene>
<dbReference type="SUPFAM" id="SSF56784">
    <property type="entry name" value="HAD-like"/>
    <property type="match status" value="1"/>
</dbReference>
<dbReference type="SFLD" id="SFLDG01129">
    <property type="entry name" value="C1.5:_HAD__Beta-PGM__Phosphata"/>
    <property type="match status" value="1"/>
</dbReference>
<dbReference type="Pfam" id="PF12710">
    <property type="entry name" value="HAD"/>
    <property type="match status" value="1"/>
</dbReference>
<evidence type="ECO:0000313" key="1">
    <source>
        <dbReference type="EMBL" id="GGM15684.1"/>
    </source>
</evidence>
<sequence length="244" mass="25721">MFVTLVARVSLRQYVTHEYFDGVPTVTWASLKVSQHQVVIGFDLDMTLLDTRPGIAATWRALTVSTGVHVDADLAVSRLGPPLRQEVAEWFPPERVEEAVDLYRSLYPSHAIAPAVALPGSLEALAAVRAAGGRIVVITSKLGRLASLHLAHLGIPVDNVYGDVFHAEKAAVLIEIGASVYVGDHVADMQAGVLAGVPAVGVTSGPCSAAELRAAGATEVFADLHPFPAFLQRMISVGRAGSGD</sequence>
<dbReference type="AlphaFoldDB" id="A0A917WM54"/>
<dbReference type="InterPro" id="IPR023214">
    <property type="entry name" value="HAD_sf"/>
</dbReference>
<dbReference type="PANTHER" id="PTHR43434:SF20">
    <property type="entry name" value="5'-NUCLEOTIDASE"/>
    <property type="match status" value="1"/>
</dbReference>
<dbReference type="Proteomes" id="UP000642070">
    <property type="component" value="Unassembled WGS sequence"/>
</dbReference>
<dbReference type="InterPro" id="IPR023198">
    <property type="entry name" value="PGP-like_dom2"/>
</dbReference>
<dbReference type="GO" id="GO:0004713">
    <property type="term" value="F:protein tyrosine kinase activity"/>
    <property type="evidence" value="ECO:0007669"/>
    <property type="project" value="TreeGrafter"/>
</dbReference>
<dbReference type="Gene3D" id="3.40.50.1000">
    <property type="entry name" value="HAD superfamily/HAD-like"/>
    <property type="match status" value="1"/>
</dbReference>
<dbReference type="EMBL" id="BMPI01000006">
    <property type="protein sequence ID" value="GGM15684.1"/>
    <property type="molecule type" value="Genomic_DNA"/>
</dbReference>
<dbReference type="SFLD" id="SFLDS00003">
    <property type="entry name" value="Haloacid_Dehalogenase"/>
    <property type="match status" value="1"/>
</dbReference>
<dbReference type="GO" id="GO:0005829">
    <property type="term" value="C:cytosol"/>
    <property type="evidence" value="ECO:0007669"/>
    <property type="project" value="TreeGrafter"/>
</dbReference>
<dbReference type="GO" id="GO:0016787">
    <property type="term" value="F:hydrolase activity"/>
    <property type="evidence" value="ECO:0007669"/>
    <property type="project" value="UniProtKB-KW"/>
</dbReference>
<keyword evidence="1" id="KW-0378">Hydrolase</keyword>
<reference evidence="1" key="1">
    <citation type="journal article" date="2014" name="Int. J. Syst. Evol. Microbiol.">
        <title>Complete genome sequence of Corynebacterium casei LMG S-19264T (=DSM 44701T), isolated from a smear-ripened cheese.</title>
        <authorList>
            <consortium name="US DOE Joint Genome Institute (JGI-PGF)"/>
            <person name="Walter F."/>
            <person name="Albersmeier A."/>
            <person name="Kalinowski J."/>
            <person name="Ruckert C."/>
        </authorList>
    </citation>
    <scope>NUCLEOTIDE SEQUENCE</scope>
    <source>
        <strain evidence="1">JCM 19831</strain>
    </source>
</reference>
<name>A0A917WM54_9ACTN</name>
<protein>
    <submittedName>
        <fullName evidence="1">Hydrolase</fullName>
    </submittedName>
</protein>
<proteinExistence type="predicted"/>
<reference evidence="1" key="2">
    <citation type="submission" date="2020-09" db="EMBL/GenBank/DDBJ databases">
        <authorList>
            <person name="Sun Q."/>
            <person name="Ohkuma M."/>
        </authorList>
    </citation>
    <scope>NUCLEOTIDE SEQUENCE</scope>
    <source>
        <strain evidence="1">JCM 19831</strain>
    </source>
</reference>
<accession>A0A917WM54</accession>
<organism evidence="1 2">
    <name type="scientific">Dactylosporangium sucinum</name>
    <dbReference type="NCBI Taxonomy" id="1424081"/>
    <lineage>
        <taxon>Bacteria</taxon>
        <taxon>Bacillati</taxon>
        <taxon>Actinomycetota</taxon>
        <taxon>Actinomycetes</taxon>
        <taxon>Micromonosporales</taxon>
        <taxon>Micromonosporaceae</taxon>
        <taxon>Dactylosporangium</taxon>
    </lineage>
</organism>
<dbReference type="InterPro" id="IPR050155">
    <property type="entry name" value="HAD-like_hydrolase_sf"/>
</dbReference>
<evidence type="ECO:0000313" key="2">
    <source>
        <dbReference type="Proteomes" id="UP000642070"/>
    </source>
</evidence>
<keyword evidence="2" id="KW-1185">Reference proteome</keyword>